<evidence type="ECO:0000256" key="7">
    <source>
        <dbReference type="SAM" id="Phobius"/>
    </source>
</evidence>
<feature type="transmembrane region" description="Helical" evidence="7">
    <location>
        <begin position="29"/>
        <end position="44"/>
    </location>
</feature>
<dbReference type="EMBL" id="JBHUIV010000010">
    <property type="protein sequence ID" value="MFD2200715.1"/>
    <property type="molecule type" value="Genomic_DNA"/>
</dbReference>
<dbReference type="PANTHER" id="PTHR34584:SF1">
    <property type="entry name" value="NA(+)_H(+) ANTIPORTER SUBUNIT E1"/>
    <property type="match status" value="1"/>
</dbReference>
<dbReference type="PIRSF" id="PIRSF019239">
    <property type="entry name" value="MrpE"/>
    <property type="match status" value="1"/>
</dbReference>
<organism evidence="8 9">
    <name type="scientific">Shivajiella indica</name>
    <dbReference type="NCBI Taxonomy" id="872115"/>
    <lineage>
        <taxon>Bacteria</taxon>
        <taxon>Pseudomonadati</taxon>
        <taxon>Bacteroidota</taxon>
        <taxon>Cytophagia</taxon>
        <taxon>Cytophagales</taxon>
        <taxon>Cyclobacteriaceae</taxon>
        <taxon>Shivajiella</taxon>
    </lineage>
</organism>
<evidence type="ECO:0000313" key="9">
    <source>
        <dbReference type="Proteomes" id="UP001597414"/>
    </source>
</evidence>
<keyword evidence="3" id="KW-1003">Cell membrane</keyword>
<dbReference type="RefSeq" id="WP_380800560.1">
    <property type="nucleotide sequence ID" value="NZ_JBHUIV010000010.1"/>
</dbReference>
<evidence type="ECO:0000256" key="5">
    <source>
        <dbReference type="ARBA" id="ARBA00022989"/>
    </source>
</evidence>
<keyword evidence="6 7" id="KW-0472">Membrane</keyword>
<dbReference type="InterPro" id="IPR002758">
    <property type="entry name" value="Cation_antiport_E"/>
</dbReference>
<dbReference type="Proteomes" id="UP001597414">
    <property type="component" value="Unassembled WGS sequence"/>
</dbReference>
<evidence type="ECO:0000313" key="8">
    <source>
        <dbReference type="EMBL" id="MFD2200715.1"/>
    </source>
</evidence>
<comment type="caution">
    <text evidence="8">The sequence shown here is derived from an EMBL/GenBank/DDBJ whole genome shotgun (WGS) entry which is preliminary data.</text>
</comment>
<proteinExistence type="inferred from homology"/>
<evidence type="ECO:0000256" key="1">
    <source>
        <dbReference type="ARBA" id="ARBA00004651"/>
    </source>
</evidence>
<accession>A0ABW5B551</accession>
<evidence type="ECO:0000256" key="6">
    <source>
        <dbReference type="ARBA" id="ARBA00023136"/>
    </source>
</evidence>
<keyword evidence="4 7" id="KW-0812">Transmembrane</keyword>
<keyword evidence="9" id="KW-1185">Reference proteome</keyword>
<evidence type="ECO:0000256" key="2">
    <source>
        <dbReference type="ARBA" id="ARBA00006228"/>
    </source>
</evidence>
<keyword evidence="5 7" id="KW-1133">Transmembrane helix</keyword>
<feature type="transmembrane region" description="Helical" evidence="7">
    <location>
        <begin position="51"/>
        <end position="70"/>
    </location>
</feature>
<reference evidence="9" key="1">
    <citation type="journal article" date="2019" name="Int. J. Syst. Evol. Microbiol.">
        <title>The Global Catalogue of Microorganisms (GCM) 10K type strain sequencing project: providing services to taxonomists for standard genome sequencing and annotation.</title>
        <authorList>
            <consortium name="The Broad Institute Genomics Platform"/>
            <consortium name="The Broad Institute Genome Sequencing Center for Infectious Disease"/>
            <person name="Wu L."/>
            <person name="Ma J."/>
        </authorList>
    </citation>
    <scope>NUCLEOTIDE SEQUENCE [LARGE SCALE GENOMIC DNA]</scope>
    <source>
        <strain evidence="9">KCTC 19812</strain>
    </source>
</reference>
<gene>
    <name evidence="8" type="ORF">ACFSKV_04005</name>
</gene>
<dbReference type="Pfam" id="PF01899">
    <property type="entry name" value="MNHE"/>
    <property type="match status" value="1"/>
</dbReference>
<evidence type="ECO:0000256" key="3">
    <source>
        <dbReference type="ARBA" id="ARBA00022475"/>
    </source>
</evidence>
<comment type="subcellular location">
    <subcellularLocation>
        <location evidence="1">Cell membrane</location>
        <topology evidence="1">Multi-pass membrane protein</topology>
    </subcellularLocation>
</comment>
<protein>
    <submittedName>
        <fullName evidence="8">Na+/H+ antiporter subunit E</fullName>
    </submittedName>
</protein>
<evidence type="ECO:0000256" key="4">
    <source>
        <dbReference type="ARBA" id="ARBA00022692"/>
    </source>
</evidence>
<name>A0ABW5B551_9BACT</name>
<sequence length="159" mass="18443">MTKNLLLSNLLLAIIWVMATGTLTEENFIFGFMVSFLILYLITVNKEERKYFTMLPKLIYFILFMLWQIIKANFQAVKESLYTKSKLSPAIVKYPLEASSDVEITLLANLVALTPGTLVIDISDDKKVMYIHVLHLENKESFISEVKNNFEKRLLELMR</sequence>
<dbReference type="PANTHER" id="PTHR34584">
    <property type="entry name" value="NA(+)/H(+) ANTIPORTER SUBUNIT E1"/>
    <property type="match status" value="1"/>
</dbReference>
<comment type="similarity">
    <text evidence="2">Belongs to the CPA3 antiporters (TC 2.A.63) subunit E family.</text>
</comment>